<proteinExistence type="predicted"/>
<gene>
    <name evidence="1" type="ORF">HC138_06355</name>
</gene>
<evidence type="ECO:0008006" key="3">
    <source>
        <dbReference type="Google" id="ProtNLM"/>
    </source>
</evidence>
<evidence type="ECO:0000313" key="2">
    <source>
        <dbReference type="Proteomes" id="UP000591626"/>
    </source>
</evidence>
<accession>A0AAP6XKV0</accession>
<protein>
    <recommendedName>
        <fullName evidence="3">DUF559 domain-containing protein</fullName>
    </recommendedName>
</protein>
<dbReference type="EMBL" id="JAAUVV010000010">
    <property type="protein sequence ID" value="NJJ03971.1"/>
    <property type="molecule type" value="Genomic_DNA"/>
</dbReference>
<dbReference type="RefSeq" id="WP_167616518.1">
    <property type="nucleotide sequence ID" value="NZ_JAAUVV010000010.1"/>
</dbReference>
<evidence type="ECO:0000313" key="1">
    <source>
        <dbReference type="EMBL" id="NJJ03971.1"/>
    </source>
</evidence>
<sequence length="293" mass="32866">MGDLQKKREAELELIQDVAAKSKSAVITGPAAARWLGLSTYNWVTTVDLALPGETRPWKRGDAHRIYRSGILTDQEHLVHKGVRTATAIRAMFDSFRYHGRTEALVQIESARWKYRHLTTEYLLDKTGALPKARGIAGFRKLIEHATDTSASALETIVRDAILRAIADGTLTGVVTLEFQVGLRIRERDGRPMMAWADILINGFLVVEADGLEKTSGVMGDAASMLRDERERETQLQNQGAVVRRVRWDRATSTEFIASLQTVIDSSPGVRELPNRVDVNYRDWLEELEQRAA</sequence>
<dbReference type="AlphaFoldDB" id="A0AAP6XKV0"/>
<organism evidence="1 2">
    <name type="scientific">Corynebacterium coyleae</name>
    <dbReference type="NCBI Taxonomy" id="53374"/>
    <lineage>
        <taxon>Bacteria</taxon>
        <taxon>Bacillati</taxon>
        <taxon>Actinomycetota</taxon>
        <taxon>Actinomycetes</taxon>
        <taxon>Mycobacteriales</taxon>
        <taxon>Corynebacteriaceae</taxon>
        <taxon>Corynebacterium</taxon>
    </lineage>
</organism>
<comment type="caution">
    <text evidence="1">The sequence shown here is derived from an EMBL/GenBank/DDBJ whole genome shotgun (WGS) entry which is preliminary data.</text>
</comment>
<reference evidence="1 2" key="1">
    <citation type="submission" date="2020-03" db="EMBL/GenBank/DDBJ databases">
        <title>Draft genome sequences of bacterial isolates from the female urobiome.</title>
        <authorList>
            <person name="Miller-Ensminger T."/>
            <person name="Wolfe A.J."/>
            <person name="Putonti C."/>
        </authorList>
    </citation>
    <scope>NUCLEOTIDE SEQUENCE [LARGE SCALE GENOMIC DNA]</scope>
    <source>
        <strain evidence="1 2">UMB8490</strain>
    </source>
</reference>
<name>A0AAP6XKV0_9CORY</name>
<dbReference type="Proteomes" id="UP000591626">
    <property type="component" value="Unassembled WGS sequence"/>
</dbReference>